<accession>A0A914C6C4</accession>
<reference evidence="10" key="1">
    <citation type="submission" date="2022-11" db="UniProtKB">
        <authorList>
            <consortium name="WormBaseParasite"/>
        </authorList>
    </citation>
    <scope>IDENTIFICATION</scope>
</reference>
<evidence type="ECO:0000256" key="4">
    <source>
        <dbReference type="ARBA" id="ARBA00023212"/>
    </source>
</evidence>
<proteinExistence type="inferred from homology"/>
<comment type="subcellular location">
    <subcellularLocation>
        <location evidence="1">Cytoplasm</location>
        <location evidence="1">Cytoskeleton</location>
    </subcellularLocation>
</comment>
<evidence type="ECO:0000256" key="1">
    <source>
        <dbReference type="ARBA" id="ARBA00004245"/>
    </source>
</evidence>
<comment type="similarity">
    <text evidence="5 6">Belongs to the TRAFAC class myosin-kinesin ATPase superfamily. Kinesin family.</text>
</comment>
<dbReference type="GO" id="GO:0003777">
    <property type="term" value="F:microtubule motor activity"/>
    <property type="evidence" value="ECO:0007669"/>
    <property type="project" value="InterPro"/>
</dbReference>
<keyword evidence="6" id="KW-0493">Microtubule</keyword>
<keyword evidence="4" id="KW-0963">Cytoplasm</keyword>
<evidence type="ECO:0000256" key="6">
    <source>
        <dbReference type="RuleBase" id="RU000394"/>
    </source>
</evidence>
<protein>
    <recommendedName>
        <fullName evidence="6">Kinesin-like protein</fullName>
    </recommendedName>
</protein>
<dbReference type="InterPro" id="IPR001752">
    <property type="entry name" value="Kinesin_motor_dom"/>
</dbReference>
<dbReference type="AlphaFoldDB" id="A0A914C6C4"/>
<keyword evidence="3 5" id="KW-0067">ATP-binding</keyword>
<dbReference type="PRINTS" id="PR00380">
    <property type="entry name" value="KINESINHEAVY"/>
</dbReference>
<sequence>MMENLFKCCQCKHEINERELRLRHKNLEDHLKVKDRLIKNLECIIDEQEGQIQDLQMRLENQLGIKLIENPENHVLKGISYLSLDFGSLGQENLELKNALAMSEKQNRLLEMRLHGTLFSSTIPISVDDETQTYDSDDEDFITNKKLTSGSELTLNDTGFESEDGGLEVGETESHNLVPTDPIPVLIHNYEESNACMKNSAKINNVLEMLKLLVQENKDLQESYLKYKSETSTQLTQFKNIVWKHVEQFFDRFIQRYEEEVQLRKALHDALVEMRGNIRVFCRVRPILSAESVQKRLIVHDKLSDAIHVNLENGAVKKFLFDRIFDQEHSQSDLFEEICPLIHSCLDGKNLTIFAYGHTGSGKTYSMEIYNEKLRDLLDPQVTNISLKTHEDGNHVIKGITWKKVDNEAKISEILNQGRQNRAVASTALNDNSSRSHAIAVISIQMKDLTSGKISIGKLNLVDLAGSERVNKSQVTGPQLKEAQCINRSLSELGNVVAALRRKQNHVPFRNSLLTRILEDSLAGDGKTVMIVQVTSTQNFLQESLSSMNFAEKISNVTRKTTIARNIKKAI</sequence>
<keyword evidence="2 5" id="KW-0547">Nucleotide-binding</keyword>
<dbReference type="WBParaSite" id="ACRNAN_Path_404.g1536.t1">
    <property type="protein sequence ID" value="ACRNAN_Path_404.g1536.t1"/>
    <property type="gene ID" value="ACRNAN_Path_404.g1536"/>
</dbReference>
<keyword evidence="5 6" id="KW-0505">Motor protein</keyword>
<keyword evidence="9" id="KW-1185">Reference proteome</keyword>
<dbReference type="InterPro" id="IPR027640">
    <property type="entry name" value="Kinesin-like_fam"/>
</dbReference>
<dbReference type="InterPro" id="IPR027417">
    <property type="entry name" value="P-loop_NTPase"/>
</dbReference>
<dbReference type="Pfam" id="PF00225">
    <property type="entry name" value="Kinesin"/>
    <property type="match status" value="1"/>
</dbReference>
<dbReference type="SMART" id="SM00129">
    <property type="entry name" value="KISc"/>
    <property type="match status" value="1"/>
</dbReference>
<feature type="domain" description="Kinesin motor" evidence="8">
    <location>
        <begin position="277"/>
        <end position="557"/>
    </location>
</feature>
<dbReference type="InterPro" id="IPR019821">
    <property type="entry name" value="Kinesin_motor_CS"/>
</dbReference>
<dbReference type="GO" id="GO:0005874">
    <property type="term" value="C:microtubule"/>
    <property type="evidence" value="ECO:0007669"/>
    <property type="project" value="UniProtKB-KW"/>
</dbReference>
<dbReference type="GO" id="GO:0008017">
    <property type="term" value="F:microtubule binding"/>
    <property type="evidence" value="ECO:0007669"/>
    <property type="project" value="InterPro"/>
</dbReference>
<evidence type="ECO:0000256" key="7">
    <source>
        <dbReference type="SAM" id="Coils"/>
    </source>
</evidence>
<dbReference type="PANTHER" id="PTHR47972">
    <property type="entry name" value="KINESIN-LIKE PROTEIN KLP-3"/>
    <property type="match status" value="1"/>
</dbReference>
<dbReference type="GO" id="GO:0007018">
    <property type="term" value="P:microtubule-based movement"/>
    <property type="evidence" value="ECO:0007669"/>
    <property type="project" value="InterPro"/>
</dbReference>
<evidence type="ECO:0000259" key="8">
    <source>
        <dbReference type="PROSITE" id="PS50067"/>
    </source>
</evidence>
<dbReference type="Gene3D" id="3.40.850.10">
    <property type="entry name" value="Kinesin motor domain"/>
    <property type="match status" value="2"/>
</dbReference>
<keyword evidence="7" id="KW-0175">Coiled coil</keyword>
<dbReference type="PROSITE" id="PS50067">
    <property type="entry name" value="KINESIN_MOTOR_2"/>
    <property type="match status" value="1"/>
</dbReference>
<evidence type="ECO:0000256" key="5">
    <source>
        <dbReference type="PROSITE-ProRule" id="PRU00283"/>
    </source>
</evidence>
<organism evidence="9 10">
    <name type="scientific">Acrobeloides nanus</name>
    <dbReference type="NCBI Taxonomy" id="290746"/>
    <lineage>
        <taxon>Eukaryota</taxon>
        <taxon>Metazoa</taxon>
        <taxon>Ecdysozoa</taxon>
        <taxon>Nematoda</taxon>
        <taxon>Chromadorea</taxon>
        <taxon>Rhabditida</taxon>
        <taxon>Tylenchina</taxon>
        <taxon>Cephalobomorpha</taxon>
        <taxon>Cephaloboidea</taxon>
        <taxon>Cephalobidae</taxon>
        <taxon>Acrobeloides</taxon>
    </lineage>
</organism>
<dbReference type="GO" id="GO:0005524">
    <property type="term" value="F:ATP binding"/>
    <property type="evidence" value="ECO:0007669"/>
    <property type="project" value="UniProtKB-UniRule"/>
</dbReference>
<name>A0A914C6C4_9BILA</name>
<evidence type="ECO:0000256" key="3">
    <source>
        <dbReference type="ARBA" id="ARBA00022840"/>
    </source>
</evidence>
<feature type="coiled-coil region" evidence="7">
    <location>
        <begin position="38"/>
        <end position="65"/>
    </location>
</feature>
<feature type="coiled-coil region" evidence="7">
    <location>
        <begin position="203"/>
        <end position="230"/>
    </location>
</feature>
<feature type="binding site" evidence="5">
    <location>
        <begin position="357"/>
        <end position="364"/>
    </location>
    <ligand>
        <name>ATP</name>
        <dbReference type="ChEBI" id="CHEBI:30616"/>
    </ligand>
</feature>
<dbReference type="PROSITE" id="PS00411">
    <property type="entry name" value="KINESIN_MOTOR_1"/>
    <property type="match status" value="1"/>
</dbReference>
<dbReference type="SUPFAM" id="SSF52540">
    <property type="entry name" value="P-loop containing nucleoside triphosphate hydrolases"/>
    <property type="match status" value="1"/>
</dbReference>
<keyword evidence="4" id="KW-0206">Cytoskeleton</keyword>
<evidence type="ECO:0000313" key="10">
    <source>
        <dbReference type="WBParaSite" id="ACRNAN_Path_404.g1536.t1"/>
    </source>
</evidence>
<evidence type="ECO:0000256" key="2">
    <source>
        <dbReference type="ARBA" id="ARBA00022741"/>
    </source>
</evidence>
<dbReference type="InterPro" id="IPR036961">
    <property type="entry name" value="Kinesin_motor_dom_sf"/>
</dbReference>
<dbReference type="Proteomes" id="UP000887540">
    <property type="component" value="Unplaced"/>
</dbReference>
<dbReference type="PANTHER" id="PTHR47972:SF28">
    <property type="entry name" value="KINESIN-LIKE PROTEIN KLP-3"/>
    <property type="match status" value="1"/>
</dbReference>
<evidence type="ECO:0000313" key="9">
    <source>
        <dbReference type="Proteomes" id="UP000887540"/>
    </source>
</evidence>